<dbReference type="Proteomes" id="UP000615446">
    <property type="component" value="Unassembled WGS sequence"/>
</dbReference>
<dbReference type="Gene3D" id="2.30.30.100">
    <property type="match status" value="1"/>
</dbReference>
<evidence type="ECO:0000259" key="11">
    <source>
        <dbReference type="PROSITE" id="PS52002"/>
    </source>
</evidence>
<name>A0A8H3LJT0_9GLOM</name>
<comment type="function">
    <text evidence="10">Plays a role in U6 snRNP assembly and function. Binds to the 3' end of U6 snRNA.</text>
</comment>
<dbReference type="Pfam" id="PF01423">
    <property type="entry name" value="LSM"/>
    <property type="match status" value="1"/>
</dbReference>
<evidence type="ECO:0000256" key="1">
    <source>
        <dbReference type="ARBA" id="ARBA00004123"/>
    </source>
</evidence>
<dbReference type="FunFam" id="2.30.30.100:FF:000003">
    <property type="entry name" value="U6 snRNA-associated Sm-like protein LSm5"/>
    <property type="match status" value="1"/>
</dbReference>
<dbReference type="InterPro" id="IPR047575">
    <property type="entry name" value="Sm"/>
</dbReference>
<keyword evidence="9 10" id="KW-0687">Ribonucleoprotein</keyword>
<evidence type="ECO:0000313" key="12">
    <source>
        <dbReference type="EMBL" id="GES89877.1"/>
    </source>
</evidence>
<dbReference type="GO" id="GO:0005688">
    <property type="term" value="C:U6 snRNP"/>
    <property type="evidence" value="ECO:0007669"/>
    <property type="project" value="TreeGrafter"/>
</dbReference>
<comment type="similarity">
    <text evidence="2 10">Belongs to the snRNP Sm proteins family.</text>
</comment>
<evidence type="ECO:0000256" key="8">
    <source>
        <dbReference type="ARBA" id="ARBA00023242"/>
    </source>
</evidence>
<dbReference type="PANTHER" id="PTHR20971:SF0">
    <property type="entry name" value="U6 SNRNA-ASSOCIATED SM-LIKE PROTEIN LSM5"/>
    <property type="match status" value="1"/>
</dbReference>
<dbReference type="GO" id="GO:0000398">
    <property type="term" value="P:mRNA splicing, via spliceosome"/>
    <property type="evidence" value="ECO:0007669"/>
    <property type="project" value="TreeGrafter"/>
</dbReference>
<proteinExistence type="inferred from homology"/>
<dbReference type="GO" id="GO:0003723">
    <property type="term" value="F:RNA binding"/>
    <property type="evidence" value="ECO:0007669"/>
    <property type="project" value="UniProtKB-KW"/>
</dbReference>
<dbReference type="InterPro" id="IPR033871">
    <property type="entry name" value="LSm5"/>
</dbReference>
<evidence type="ECO:0000256" key="2">
    <source>
        <dbReference type="ARBA" id="ARBA00006850"/>
    </source>
</evidence>
<evidence type="ECO:0000256" key="3">
    <source>
        <dbReference type="ARBA" id="ARBA00022664"/>
    </source>
</evidence>
<dbReference type="InterPro" id="IPR001163">
    <property type="entry name" value="Sm_dom_euk/arc"/>
</dbReference>
<dbReference type="AlphaFoldDB" id="A0A8H3LJT0"/>
<comment type="subcellular location">
    <subcellularLocation>
        <location evidence="1 10">Nucleus</location>
    </subcellularLocation>
</comment>
<dbReference type="GO" id="GO:0046540">
    <property type="term" value="C:U4/U6 x U5 tri-snRNP complex"/>
    <property type="evidence" value="ECO:0007669"/>
    <property type="project" value="TreeGrafter"/>
</dbReference>
<dbReference type="GO" id="GO:0005681">
    <property type="term" value="C:spliceosomal complex"/>
    <property type="evidence" value="ECO:0007669"/>
    <property type="project" value="UniProtKB-KW"/>
</dbReference>
<keyword evidence="4 10" id="KW-0747">Spliceosome</keyword>
<dbReference type="SMART" id="SM00651">
    <property type="entry name" value="Sm"/>
    <property type="match status" value="1"/>
</dbReference>
<dbReference type="SUPFAM" id="SSF50182">
    <property type="entry name" value="Sm-like ribonucleoproteins"/>
    <property type="match status" value="1"/>
</dbReference>
<evidence type="ECO:0000313" key="13">
    <source>
        <dbReference type="Proteomes" id="UP000615446"/>
    </source>
</evidence>
<comment type="subunit">
    <text evidence="10">LSm subunits form a heteromer with a doughnut shape.</text>
</comment>
<evidence type="ECO:0000256" key="5">
    <source>
        <dbReference type="ARBA" id="ARBA00022884"/>
    </source>
</evidence>
<dbReference type="PANTHER" id="PTHR20971">
    <property type="entry name" value="U6 SNRNA-ASSOCIATED PROTEIN"/>
    <property type="match status" value="1"/>
</dbReference>
<reference evidence="12" key="1">
    <citation type="submission" date="2019-10" db="EMBL/GenBank/DDBJ databases">
        <title>Conservation and host-specific expression of non-tandemly repeated heterogenous ribosome RNA gene in arbuscular mycorrhizal fungi.</title>
        <authorList>
            <person name="Maeda T."/>
            <person name="Kobayashi Y."/>
            <person name="Nakagawa T."/>
            <person name="Ezawa T."/>
            <person name="Yamaguchi K."/>
            <person name="Bino T."/>
            <person name="Nishimoto Y."/>
            <person name="Shigenobu S."/>
            <person name="Kawaguchi M."/>
        </authorList>
    </citation>
    <scope>NUCLEOTIDE SEQUENCE</scope>
    <source>
        <strain evidence="12">HR1</strain>
    </source>
</reference>
<keyword evidence="5 10" id="KW-0694">RNA-binding</keyword>
<gene>
    <name evidence="10" type="primary">LSM5</name>
    <name evidence="12" type="ORF">RCL2_001675300</name>
</gene>
<dbReference type="InterPro" id="IPR010920">
    <property type="entry name" value="LSM_dom_sf"/>
</dbReference>
<organism evidence="12 13">
    <name type="scientific">Rhizophagus clarus</name>
    <dbReference type="NCBI Taxonomy" id="94130"/>
    <lineage>
        <taxon>Eukaryota</taxon>
        <taxon>Fungi</taxon>
        <taxon>Fungi incertae sedis</taxon>
        <taxon>Mucoromycota</taxon>
        <taxon>Glomeromycotina</taxon>
        <taxon>Glomeromycetes</taxon>
        <taxon>Glomerales</taxon>
        <taxon>Glomeraceae</taxon>
        <taxon>Rhizophagus</taxon>
    </lineage>
</organism>
<comment type="caution">
    <text evidence="12">The sequence shown here is derived from an EMBL/GenBank/DDBJ whole genome shotgun (WGS) entry which is preliminary data.</text>
</comment>
<dbReference type="PROSITE" id="PS52002">
    <property type="entry name" value="SM"/>
    <property type="match status" value="1"/>
</dbReference>
<protein>
    <recommendedName>
        <fullName evidence="10">LSM complex subunit LSM5</fullName>
    </recommendedName>
</protein>
<dbReference type="OrthoDB" id="429711at2759"/>
<evidence type="ECO:0000256" key="10">
    <source>
        <dbReference type="RuleBase" id="RU365055"/>
    </source>
</evidence>
<evidence type="ECO:0000256" key="7">
    <source>
        <dbReference type="ARBA" id="ARBA00023187"/>
    </source>
</evidence>
<keyword evidence="7 10" id="KW-0508">mRNA splicing</keyword>
<keyword evidence="3 10" id="KW-0507">mRNA processing</keyword>
<sequence length="108" mass="12221">MTTTATNQLLPLELIDKCIGSKIWVIMKSEREFTGTLLGFDDYVNMVLEDVIEYENTPEGRKTTKLDKILLNGNNITMLIPGGEGPEIYIINSTRIGFDLYSIYKKAQ</sequence>
<feature type="domain" description="Sm" evidence="11">
    <location>
        <begin position="10"/>
        <end position="85"/>
    </location>
</feature>
<dbReference type="GO" id="GO:1990726">
    <property type="term" value="C:Lsm1-7-Pat1 complex"/>
    <property type="evidence" value="ECO:0007669"/>
    <property type="project" value="TreeGrafter"/>
</dbReference>
<dbReference type="EMBL" id="BLAL01000191">
    <property type="protein sequence ID" value="GES89877.1"/>
    <property type="molecule type" value="Genomic_DNA"/>
</dbReference>
<evidence type="ECO:0000256" key="4">
    <source>
        <dbReference type="ARBA" id="ARBA00022728"/>
    </source>
</evidence>
<keyword evidence="8 10" id="KW-0539">Nucleus</keyword>
<keyword evidence="6" id="KW-0007">Acetylation</keyword>
<evidence type="ECO:0000256" key="9">
    <source>
        <dbReference type="ARBA" id="ARBA00023274"/>
    </source>
</evidence>
<dbReference type="CDD" id="cd01732">
    <property type="entry name" value="LSm5"/>
    <property type="match status" value="1"/>
</dbReference>
<accession>A0A8H3LJT0</accession>
<evidence type="ECO:0000256" key="6">
    <source>
        <dbReference type="ARBA" id="ARBA00022990"/>
    </source>
</evidence>